<reference evidence="2 3" key="1">
    <citation type="journal article" date="2021" name="Sci. Rep.">
        <title>The distribution of antibiotic resistance genes in chicken gut microbiota commensals.</title>
        <authorList>
            <person name="Juricova H."/>
            <person name="Matiasovicova J."/>
            <person name="Kubasova T."/>
            <person name="Cejkova D."/>
            <person name="Rychlik I."/>
        </authorList>
    </citation>
    <scope>NUCLEOTIDE SEQUENCE [LARGE SCALE GENOMIC DNA]</scope>
    <source>
        <strain evidence="2 3">An829</strain>
    </source>
</reference>
<evidence type="ECO:0000256" key="1">
    <source>
        <dbReference type="SAM" id="MobiDB-lite"/>
    </source>
</evidence>
<name>A0ABS2DUI4_9BURK</name>
<evidence type="ECO:0000313" key="2">
    <source>
        <dbReference type="EMBL" id="MBM6705015.1"/>
    </source>
</evidence>
<dbReference type="RefSeq" id="WP_205104621.1">
    <property type="nucleotide sequence ID" value="NZ_JACJJC010000058.1"/>
</dbReference>
<evidence type="ECO:0000313" key="3">
    <source>
        <dbReference type="Proteomes" id="UP000715095"/>
    </source>
</evidence>
<protein>
    <submittedName>
        <fullName evidence="2">Uncharacterized protein</fullName>
    </submittedName>
</protein>
<sequence>MAQGFECNFAKKRDAPVNGRREEKIGEEAGRGEIGRKRKQGVTVRATVSHVDCRFASQRKTPNQQPTSKSRSIWVGRLQRKGIDRQIKLRKCAKAPLASDAHDSRAGAGAALRPGECFSSLPSDVCCKLMLVGQLD</sequence>
<feature type="compositionally biased region" description="Basic and acidic residues" evidence="1">
    <location>
        <begin position="9"/>
        <end position="35"/>
    </location>
</feature>
<keyword evidence="3" id="KW-1185">Reference proteome</keyword>
<accession>A0ABS2DUI4</accession>
<gene>
    <name evidence="2" type="ORF">H6A60_11110</name>
</gene>
<comment type="caution">
    <text evidence="2">The sequence shown here is derived from an EMBL/GenBank/DDBJ whole genome shotgun (WGS) entry which is preliminary data.</text>
</comment>
<dbReference type="EMBL" id="JACJJC010000058">
    <property type="protein sequence ID" value="MBM6705015.1"/>
    <property type="molecule type" value="Genomic_DNA"/>
</dbReference>
<organism evidence="2 3">
    <name type="scientific">Sutterella massiliensis</name>
    <dbReference type="NCBI Taxonomy" id="1816689"/>
    <lineage>
        <taxon>Bacteria</taxon>
        <taxon>Pseudomonadati</taxon>
        <taxon>Pseudomonadota</taxon>
        <taxon>Betaproteobacteria</taxon>
        <taxon>Burkholderiales</taxon>
        <taxon>Sutterellaceae</taxon>
        <taxon>Sutterella</taxon>
    </lineage>
</organism>
<dbReference type="Proteomes" id="UP000715095">
    <property type="component" value="Unassembled WGS sequence"/>
</dbReference>
<feature type="region of interest" description="Disordered" evidence="1">
    <location>
        <begin position="1"/>
        <end position="41"/>
    </location>
</feature>
<proteinExistence type="predicted"/>